<name>A0AAE0C4V0_9CHLO</name>
<feature type="compositionally biased region" description="Basic and acidic residues" evidence="1">
    <location>
        <begin position="239"/>
        <end position="250"/>
    </location>
</feature>
<organism evidence="2 3">
    <name type="scientific">Cymbomonas tetramitiformis</name>
    <dbReference type="NCBI Taxonomy" id="36881"/>
    <lineage>
        <taxon>Eukaryota</taxon>
        <taxon>Viridiplantae</taxon>
        <taxon>Chlorophyta</taxon>
        <taxon>Pyramimonadophyceae</taxon>
        <taxon>Pyramimonadales</taxon>
        <taxon>Pyramimonadaceae</taxon>
        <taxon>Cymbomonas</taxon>
    </lineage>
</organism>
<feature type="region of interest" description="Disordered" evidence="1">
    <location>
        <begin position="239"/>
        <end position="262"/>
    </location>
</feature>
<reference evidence="2 3" key="1">
    <citation type="journal article" date="2015" name="Genome Biol. Evol.">
        <title>Comparative Genomics of a Bacterivorous Green Alga Reveals Evolutionary Causalities and Consequences of Phago-Mixotrophic Mode of Nutrition.</title>
        <authorList>
            <person name="Burns J.A."/>
            <person name="Paasch A."/>
            <person name="Narechania A."/>
            <person name="Kim E."/>
        </authorList>
    </citation>
    <scope>NUCLEOTIDE SEQUENCE [LARGE SCALE GENOMIC DNA]</scope>
    <source>
        <strain evidence="2 3">PLY_AMNH</strain>
    </source>
</reference>
<keyword evidence="3" id="KW-1185">Reference proteome</keyword>
<sequence length="340" mass="36789">MSSQAAMQKVSEAKGVVEETRGANEHLPPQVPKADDVKKSSDYSRVLRTAQPWSSVWVALRHTLHVEQALLGWVWECPDCGGELDPTETHLSACMREAEGGGGNWYSFIHHKLQRVLFEVAKSAFPLASGLHDDFVGHLMYSPNHCPDVIVLDAEGPGQHVLFDVATARPMSDAHLGAAMMAPGAAARKVEESKVATYGDVCPHHFVRFGVEVYGRLGPAAYGFLRKTQRRFRERRYMEENAKGGEHMDGDGGEDGDKEAAHGGALGWKEKWTRLLSFALARGVAELILRRAVGRCPAGGGGASTVAGAQDQMGAIQFIILSPLGQPLGILAVSWVSELS</sequence>
<feature type="compositionally biased region" description="Basic and acidic residues" evidence="1">
    <location>
        <begin position="11"/>
        <end position="24"/>
    </location>
</feature>
<feature type="region of interest" description="Disordered" evidence="1">
    <location>
        <begin position="1"/>
        <end position="38"/>
    </location>
</feature>
<dbReference type="AlphaFoldDB" id="A0AAE0C4V0"/>
<gene>
    <name evidence="2" type="ORF">CYMTET_42627</name>
</gene>
<evidence type="ECO:0000313" key="2">
    <source>
        <dbReference type="EMBL" id="KAK3247889.1"/>
    </source>
</evidence>
<protein>
    <submittedName>
        <fullName evidence="2">Uncharacterized protein</fullName>
    </submittedName>
</protein>
<accession>A0AAE0C4V0</accession>
<evidence type="ECO:0000313" key="3">
    <source>
        <dbReference type="Proteomes" id="UP001190700"/>
    </source>
</evidence>
<evidence type="ECO:0000256" key="1">
    <source>
        <dbReference type="SAM" id="MobiDB-lite"/>
    </source>
</evidence>
<proteinExistence type="predicted"/>
<comment type="caution">
    <text evidence="2">The sequence shown here is derived from an EMBL/GenBank/DDBJ whole genome shotgun (WGS) entry which is preliminary data.</text>
</comment>
<dbReference type="Proteomes" id="UP001190700">
    <property type="component" value="Unassembled WGS sequence"/>
</dbReference>
<dbReference type="EMBL" id="LGRX02028579">
    <property type="protein sequence ID" value="KAK3247889.1"/>
    <property type="molecule type" value="Genomic_DNA"/>
</dbReference>